<dbReference type="PANTHER" id="PTHR48070">
    <property type="entry name" value="ESTERASE OVCA2"/>
    <property type="match status" value="1"/>
</dbReference>
<feature type="compositionally biased region" description="Low complexity" evidence="3">
    <location>
        <begin position="85"/>
        <end position="98"/>
    </location>
</feature>
<sequence>MTTTFITPSPSSPSPTPPKPTILTFHGSGSNSTIHTIQLARLSRHLRPHFTLLDLEAPFPSSAGPGVLPFFEGCGPFKRWLPPDTRTQPTPNPSSTSPAEVGVQAMPQETETVIRDAVMKVRREGSQVVGLIGFSQGTRVVAGLLQAAEILASVPASSGEDGDWCRDFAFGVSVCGSFPPGLLPSPALRALESLPGEERKRVEGGRIRTPTVHVQGMQDEWEWAGRLLIEGAYEVGEGKSEVLECEMGHHYPVKAEDTERIRDFVLGAWQRSVAAARVERR</sequence>
<dbReference type="RefSeq" id="XP_033388911.1">
    <property type="nucleotide sequence ID" value="XM_033522916.1"/>
</dbReference>
<evidence type="ECO:0000313" key="6">
    <source>
        <dbReference type="Proteomes" id="UP000799778"/>
    </source>
</evidence>
<dbReference type="Gene3D" id="3.40.50.1820">
    <property type="entry name" value="alpha/beta hydrolase"/>
    <property type="match status" value="1"/>
</dbReference>
<keyword evidence="2" id="KW-0378">Hydrolase</keyword>
<feature type="region of interest" description="Disordered" evidence="3">
    <location>
        <begin position="79"/>
        <end position="103"/>
    </location>
</feature>
<feature type="domain" description="Serine hydrolase" evidence="4">
    <location>
        <begin position="19"/>
        <end position="259"/>
    </location>
</feature>
<dbReference type="GO" id="GO:0044550">
    <property type="term" value="P:secondary metabolite biosynthetic process"/>
    <property type="evidence" value="ECO:0007669"/>
    <property type="project" value="TreeGrafter"/>
</dbReference>
<dbReference type="Pfam" id="PF03959">
    <property type="entry name" value="FSH1"/>
    <property type="match status" value="1"/>
</dbReference>
<dbReference type="AlphaFoldDB" id="A0A6A5Y4T9"/>
<evidence type="ECO:0000259" key="4">
    <source>
        <dbReference type="Pfam" id="PF03959"/>
    </source>
</evidence>
<evidence type="ECO:0000256" key="1">
    <source>
        <dbReference type="ARBA" id="ARBA00005863"/>
    </source>
</evidence>
<gene>
    <name evidence="5" type="ORF">BU24DRAFT_3199</name>
</gene>
<dbReference type="PANTHER" id="PTHR48070:SF3">
    <property type="entry name" value="ESTERASE DBAE-RELATED"/>
    <property type="match status" value="1"/>
</dbReference>
<organism evidence="5 6">
    <name type="scientific">Aaosphaeria arxii CBS 175.79</name>
    <dbReference type="NCBI Taxonomy" id="1450172"/>
    <lineage>
        <taxon>Eukaryota</taxon>
        <taxon>Fungi</taxon>
        <taxon>Dikarya</taxon>
        <taxon>Ascomycota</taxon>
        <taxon>Pezizomycotina</taxon>
        <taxon>Dothideomycetes</taxon>
        <taxon>Pleosporomycetidae</taxon>
        <taxon>Pleosporales</taxon>
        <taxon>Pleosporales incertae sedis</taxon>
        <taxon>Aaosphaeria</taxon>
    </lineage>
</organism>
<dbReference type="SUPFAM" id="SSF53474">
    <property type="entry name" value="alpha/beta-Hydrolases"/>
    <property type="match status" value="1"/>
</dbReference>
<dbReference type="InterPro" id="IPR050593">
    <property type="entry name" value="LovG"/>
</dbReference>
<protein>
    <recommendedName>
        <fullName evidence="4">Serine hydrolase domain-containing protein</fullName>
    </recommendedName>
</protein>
<evidence type="ECO:0000256" key="3">
    <source>
        <dbReference type="SAM" id="MobiDB-lite"/>
    </source>
</evidence>
<accession>A0A6A5Y4T9</accession>
<evidence type="ECO:0000256" key="2">
    <source>
        <dbReference type="ARBA" id="ARBA00022801"/>
    </source>
</evidence>
<dbReference type="GO" id="GO:0005634">
    <property type="term" value="C:nucleus"/>
    <property type="evidence" value="ECO:0007669"/>
    <property type="project" value="TreeGrafter"/>
</dbReference>
<proteinExistence type="inferred from homology"/>
<name>A0A6A5Y4T9_9PLEO</name>
<comment type="similarity">
    <text evidence="1">Belongs to the LovG family.</text>
</comment>
<dbReference type="InterPro" id="IPR029058">
    <property type="entry name" value="AB_hydrolase_fold"/>
</dbReference>
<dbReference type="OrthoDB" id="414698at2759"/>
<dbReference type="EMBL" id="ML978066">
    <property type="protein sequence ID" value="KAF2020572.1"/>
    <property type="molecule type" value="Genomic_DNA"/>
</dbReference>
<dbReference type="GO" id="GO:0016787">
    <property type="term" value="F:hydrolase activity"/>
    <property type="evidence" value="ECO:0007669"/>
    <property type="project" value="UniProtKB-KW"/>
</dbReference>
<dbReference type="GeneID" id="54280313"/>
<reference evidence="5" key="1">
    <citation type="journal article" date="2020" name="Stud. Mycol.">
        <title>101 Dothideomycetes genomes: a test case for predicting lifestyles and emergence of pathogens.</title>
        <authorList>
            <person name="Haridas S."/>
            <person name="Albert R."/>
            <person name="Binder M."/>
            <person name="Bloem J."/>
            <person name="Labutti K."/>
            <person name="Salamov A."/>
            <person name="Andreopoulos B."/>
            <person name="Baker S."/>
            <person name="Barry K."/>
            <person name="Bills G."/>
            <person name="Bluhm B."/>
            <person name="Cannon C."/>
            <person name="Castanera R."/>
            <person name="Culley D."/>
            <person name="Daum C."/>
            <person name="Ezra D."/>
            <person name="Gonzalez J."/>
            <person name="Henrissat B."/>
            <person name="Kuo A."/>
            <person name="Liang C."/>
            <person name="Lipzen A."/>
            <person name="Lutzoni F."/>
            <person name="Magnuson J."/>
            <person name="Mondo S."/>
            <person name="Nolan M."/>
            <person name="Ohm R."/>
            <person name="Pangilinan J."/>
            <person name="Park H.-J."/>
            <person name="Ramirez L."/>
            <person name="Alfaro M."/>
            <person name="Sun H."/>
            <person name="Tritt A."/>
            <person name="Yoshinaga Y."/>
            <person name="Zwiers L.-H."/>
            <person name="Turgeon B."/>
            <person name="Goodwin S."/>
            <person name="Spatafora J."/>
            <person name="Crous P."/>
            <person name="Grigoriev I."/>
        </authorList>
    </citation>
    <scope>NUCLEOTIDE SEQUENCE</scope>
    <source>
        <strain evidence="5">CBS 175.79</strain>
    </source>
</reference>
<evidence type="ECO:0000313" key="5">
    <source>
        <dbReference type="EMBL" id="KAF2020572.1"/>
    </source>
</evidence>
<feature type="compositionally biased region" description="Pro residues" evidence="3">
    <location>
        <begin position="10"/>
        <end position="20"/>
    </location>
</feature>
<dbReference type="GO" id="GO:0005737">
    <property type="term" value="C:cytoplasm"/>
    <property type="evidence" value="ECO:0007669"/>
    <property type="project" value="TreeGrafter"/>
</dbReference>
<feature type="region of interest" description="Disordered" evidence="3">
    <location>
        <begin position="1"/>
        <end position="20"/>
    </location>
</feature>
<keyword evidence="6" id="KW-1185">Reference proteome</keyword>
<dbReference type="InterPro" id="IPR005645">
    <property type="entry name" value="FSH-like_dom"/>
</dbReference>
<dbReference type="Proteomes" id="UP000799778">
    <property type="component" value="Unassembled WGS sequence"/>
</dbReference>